<dbReference type="SUPFAM" id="SSF51695">
    <property type="entry name" value="PLC-like phosphodiesterases"/>
    <property type="match status" value="1"/>
</dbReference>
<name>A0A081KFY4_9GAMM</name>
<feature type="domain" description="GP-PDE" evidence="1">
    <location>
        <begin position="2"/>
        <end position="235"/>
    </location>
</feature>
<dbReference type="GO" id="GO:0008081">
    <property type="term" value="F:phosphoric diester hydrolase activity"/>
    <property type="evidence" value="ECO:0007669"/>
    <property type="project" value="InterPro"/>
</dbReference>
<sequence>MNRVIGHRGLAGEAPENTLAGIRLAAEQGMKWVEVDVTLLSDGTPVLFHDRRLNRTTDKKGRLKSLTYSELETVDAGSWFSNQFSGEKIPQLGEALKLIKVLGLGLNLELKTNGCSESKLVETVLKTISEVGFPKDRLLVSSFNYQALVSFSDRSDIQVGCLFERLPMNWRKKALRVNAVTIHLNSKRTSKRQISRVKSKGYELYCYTVNSLTFARQLMGYGVDGVFSDFPLQDN</sequence>
<dbReference type="EMBL" id="JOJP01000001">
    <property type="protein sequence ID" value="KEI73060.1"/>
    <property type="molecule type" value="Genomic_DNA"/>
</dbReference>
<gene>
    <name evidence="2" type="ORF">GV64_22155</name>
</gene>
<dbReference type="Proteomes" id="UP000027997">
    <property type="component" value="Unassembled WGS sequence"/>
</dbReference>
<dbReference type="GO" id="GO:0006629">
    <property type="term" value="P:lipid metabolic process"/>
    <property type="evidence" value="ECO:0007669"/>
    <property type="project" value="InterPro"/>
</dbReference>
<reference evidence="2 3" key="1">
    <citation type="submission" date="2014-06" db="EMBL/GenBank/DDBJ databases">
        <title>Whole Genome Sequences of Three Symbiotic Endozoicomonas Bacteria.</title>
        <authorList>
            <person name="Neave M.J."/>
            <person name="Apprill A."/>
            <person name="Voolstra C.R."/>
        </authorList>
    </citation>
    <scope>NUCLEOTIDE SEQUENCE [LARGE SCALE GENOMIC DNA]</scope>
    <source>
        <strain evidence="2 3">DSM 22380</strain>
    </source>
</reference>
<dbReference type="Gene3D" id="3.20.20.190">
    <property type="entry name" value="Phosphatidylinositol (PI) phosphodiesterase"/>
    <property type="match status" value="1"/>
</dbReference>
<dbReference type="eggNOG" id="COG0584">
    <property type="taxonomic scope" value="Bacteria"/>
</dbReference>
<proteinExistence type="predicted"/>
<dbReference type="InterPro" id="IPR030395">
    <property type="entry name" value="GP_PDE_dom"/>
</dbReference>
<dbReference type="PROSITE" id="PS51704">
    <property type="entry name" value="GP_PDE"/>
    <property type="match status" value="1"/>
</dbReference>
<dbReference type="AlphaFoldDB" id="A0A081KFY4"/>
<dbReference type="STRING" id="305900.GV64_22155"/>
<organism evidence="2 3">
    <name type="scientific">Endozoicomonas elysicola</name>
    <dbReference type="NCBI Taxonomy" id="305900"/>
    <lineage>
        <taxon>Bacteria</taxon>
        <taxon>Pseudomonadati</taxon>
        <taxon>Pseudomonadota</taxon>
        <taxon>Gammaproteobacteria</taxon>
        <taxon>Oceanospirillales</taxon>
        <taxon>Endozoicomonadaceae</taxon>
        <taxon>Endozoicomonas</taxon>
    </lineage>
</organism>
<dbReference type="Pfam" id="PF03009">
    <property type="entry name" value="GDPD"/>
    <property type="match status" value="1"/>
</dbReference>
<evidence type="ECO:0000313" key="2">
    <source>
        <dbReference type="EMBL" id="KEI73060.1"/>
    </source>
</evidence>
<dbReference type="InterPro" id="IPR017946">
    <property type="entry name" value="PLC-like_Pdiesterase_TIM-brl"/>
</dbReference>
<dbReference type="CDD" id="cd08562">
    <property type="entry name" value="GDPD_EcUgpQ_like"/>
    <property type="match status" value="1"/>
</dbReference>
<keyword evidence="3" id="KW-1185">Reference proteome</keyword>
<comment type="caution">
    <text evidence="2">The sequence shown here is derived from an EMBL/GenBank/DDBJ whole genome shotgun (WGS) entry which is preliminary data.</text>
</comment>
<evidence type="ECO:0000313" key="3">
    <source>
        <dbReference type="Proteomes" id="UP000027997"/>
    </source>
</evidence>
<protein>
    <recommendedName>
        <fullName evidence="1">GP-PDE domain-containing protein</fullName>
    </recommendedName>
</protein>
<dbReference type="PANTHER" id="PTHR46211">
    <property type="entry name" value="GLYCEROPHOSPHORYL DIESTER PHOSPHODIESTERASE"/>
    <property type="match status" value="1"/>
</dbReference>
<accession>A0A081KFY4</accession>
<evidence type="ECO:0000259" key="1">
    <source>
        <dbReference type="PROSITE" id="PS51704"/>
    </source>
</evidence>
<dbReference type="PANTHER" id="PTHR46211:SF1">
    <property type="entry name" value="GLYCEROPHOSPHODIESTER PHOSPHODIESTERASE, CYTOPLASMIC"/>
    <property type="match status" value="1"/>
</dbReference>